<dbReference type="InterPro" id="IPR013780">
    <property type="entry name" value="Glyco_hydro_b"/>
</dbReference>
<feature type="domain" description="Glycosyl hydrolase family 31 C-terminal" evidence="6">
    <location>
        <begin position="608"/>
        <end position="692"/>
    </location>
</feature>
<evidence type="ECO:0000313" key="8">
    <source>
        <dbReference type="Proteomes" id="UP000253740"/>
    </source>
</evidence>
<keyword evidence="2" id="KW-0378">Hydrolase</keyword>
<dbReference type="Pfam" id="PF01055">
    <property type="entry name" value="Glyco_hydro_31_2nd"/>
    <property type="match status" value="1"/>
</dbReference>
<dbReference type="GO" id="GO:0004553">
    <property type="term" value="F:hydrolase activity, hydrolyzing O-glycosyl compounds"/>
    <property type="evidence" value="ECO:0007669"/>
    <property type="project" value="InterPro"/>
</dbReference>
<dbReference type="CDD" id="cd14752">
    <property type="entry name" value="GH31_N"/>
    <property type="match status" value="1"/>
</dbReference>
<comment type="similarity">
    <text evidence="1 2">Belongs to the glycosyl hydrolase 31 family.</text>
</comment>
<feature type="domain" description="DUF5110" evidence="5">
    <location>
        <begin position="710"/>
        <end position="778"/>
    </location>
</feature>
<dbReference type="SUPFAM" id="SSF51011">
    <property type="entry name" value="Glycosyl hydrolase domain"/>
    <property type="match status" value="1"/>
</dbReference>
<dbReference type="InterPro" id="IPR033403">
    <property type="entry name" value="DUF5110"/>
</dbReference>
<dbReference type="Pfam" id="PF21365">
    <property type="entry name" value="Glyco_hydro_31_3rd"/>
    <property type="match status" value="1"/>
</dbReference>
<dbReference type="CDD" id="cd06604">
    <property type="entry name" value="GH31_glucosidase_II_MalA"/>
    <property type="match status" value="1"/>
</dbReference>
<feature type="domain" description="Glycoside hydrolase family 31 N-terminal" evidence="4">
    <location>
        <begin position="54"/>
        <end position="224"/>
    </location>
</feature>
<evidence type="ECO:0000259" key="5">
    <source>
        <dbReference type="Pfam" id="PF17137"/>
    </source>
</evidence>
<proteinExistence type="inferred from homology"/>
<dbReference type="STRING" id="1475481.GCA_000953855_00871"/>
<protein>
    <submittedName>
        <fullName evidence="7">Alpha-glucosidase</fullName>
    </submittedName>
</protein>
<dbReference type="InterPro" id="IPR025887">
    <property type="entry name" value="Glyco_hydro_31_N_dom"/>
</dbReference>
<organism evidence="7">
    <name type="scientific">Mizugakiibacter sediminis</name>
    <dbReference type="NCBI Taxonomy" id="1475481"/>
    <lineage>
        <taxon>Bacteria</taxon>
        <taxon>Pseudomonadati</taxon>
        <taxon>Pseudomonadota</taxon>
        <taxon>Gammaproteobacteria</taxon>
        <taxon>Lysobacterales</taxon>
        <taxon>Rhodanobacteraceae</taxon>
        <taxon>Mizugakiibacter</taxon>
    </lineage>
</organism>
<dbReference type="EMBL" id="DF970162">
    <property type="protein sequence ID" value="GAP65569.1"/>
    <property type="molecule type" value="Genomic_DNA"/>
</dbReference>
<accession>A0A0K8QL31</accession>
<dbReference type="AlphaFoldDB" id="A0A0K8QL31"/>
<reference evidence="7" key="1">
    <citation type="submission" date="2015-08" db="EMBL/GenBank/DDBJ databases">
        <title>Complete DNA Sequence of Pseudomonas syringae pv. actinidiae, the Causal Agent of Kiwifruit Canker Disease.</title>
        <authorList>
            <person name="Rikkerink E.H.A."/>
            <person name="Fineran P.C."/>
        </authorList>
    </citation>
    <scope>NUCLEOTIDE SEQUENCE</scope>
    <source>
        <strain evidence="7">SkMP5</strain>
    </source>
</reference>
<dbReference type="InterPro" id="IPR017853">
    <property type="entry name" value="GH"/>
</dbReference>
<dbReference type="InterPro" id="IPR048395">
    <property type="entry name" value="Glyco_hydro_31_C"/>
</dbReference>
<dbReference type="InterPro" id="IPR011013">
    <property type="entry name" value="Gal_mutarotase_sf_dom"/>
</dbReference>
<evidence type="ECO:0000256" key="2">
    <source>
        <dbReference type="RuleBase" id="RU361185"/>
    </source>
</evidence>
<dbReference type="Gene3D" id="3.20.20.80">
    <property type="entry name" value="Glycosidases"/>
    <property type="match status" value="2"/>
</dbReference>
<evidence type="ECO:0000259" key="3">
    <source>
        <dbReference type="Pfam" id="PF01055"/>
    </source>
</evidence>
<dbReference type="Proteomes" id="UP000253740">
    <property type="component" value="Unassembled WGS sequence"/>
</dbReference>
<keyword evidence="8" id="KW-1185">Reference proteome</keyword>
<dbReference type="Gene3D" id="2.60.40.1760">
    <property type="entry name" value="glycosyl hydrolase (family 31)"/>
    <property type="match status" value="1"/>
</dbReference>
<evidence type="ECO:0000256" key="1">
    <source>
        <dbReference type="ARBA" id="ARBA00007806"/>
    </source>
</evidence>
<dbReference type="Gene3D" id="2.60.40.1180">
    <property type="entry name" value="Golgi alpha-mannosidase II"/>
    <property type="match status" value="2"/>
</dbReference>
<gene>
    <name evidence="7" type="ORF">MBSD_n0859</name>
</gene>
<dbReference type="PANTHER" id="PTHR22762:SF166">
    <property type="entry name" value="ALPHA-GLUCOSIDASE"/>
    <property type="match status" value="1"/>
</dbReference>
<dbReference type="GO" id="GO:0030246">
    <property type="term" value="F:carbohydrate binding"/>
    <property type="evidence" value="ECO:0007669"/>
    <property type="project" value="InterPro"/>
</dbReference>
<dbReference type="InterPro" id="IPR000322">
    <property type="entry name" value="Glyco_hydro_31_TIM"/>
</dbReference>
<evidence type="ECO:0000313" key="7">
    <source>
        <dbReference type="EMBL" id="GAP65569.1"/>
    </source>
</evidence>
<dbReference type="Pfam" id="PF17137">
    <property type="entry name" value="DUF5110"/>
    <property type="match status" value="1"/>
</dbReference>
<dbReference type="PANTHER" id="PTHR22762">
    <property type="entry name" value="ALPHA-GLUCOSIDASE"/>
    <property type="match status" value="1"/>
</dbReference>
<dbReference type="GO" id="GO:0005975">
    <property type="term" value="P:carbohydrate metabolic process"/>
    <property type="evidence" value="ECO:0007669"/>
    <property type="project" value="InterPro"/>
</dbReference>
<sequence>MEPAMPRVFVWILVSLLFVPAPPARAGWRSVGNVVSIEQERNGVVLHADGGIVAVTALSPEVIRVRYAPSGSFGRADPWAVVDRALGDPQVSVDSDATHVDLGTPALRVRIEREPLRIAFYDKDGRVLDADDAEQGMAHAGATVRVWKQLGDADHVYGFGEKTGRLDKRAQNLGGMHYAMWNSDSGNYDGATDPLYVSVPFYLVLRDGRAHGIFLDNTYRSSFDVGRDDPHRLAFGATGGDLDYYFIAGPDPKAVIERYTALTGRMPLPPRWALGYHQSRWGYFPELRLRTVADTLRVKRIPADTLWLDIDYQQDYKPFTWDRTRFPDPRRMLDDLRKQGFHVVTIVDPHPPAERGYRIFDEGIAGKHFVRNADGSLFTGPVWPSLSTHDPQPSAFPDFTRAATRAWWGKHYGALLDAGVAGIWNDMDEPAVWLRPAGTMPDDVRFDGDGHPTDHREVHNVYGMLYSRATFEGLSKLRPDTRPFVLTRASFAGGQRYAAVWTGDNTADWPALRQSLPMLMNLGLSGFPFVGADIGGFVGYPSPELFTRWLQLGVFYPFMRAHTDISTPDQDPWSFGARHEVYNRHAIELRYRLLPTLYTVMEHASRSGVPALRPLFLEFPLDAQTYALDDEAMFGRDLLIAPVLYPDAATRRVYLPAGDWYDFRSGARVAGGAAIEVPVTLDDPPVYVRAGAFLFLQPVVQHTGEMAGQPLTVQVYPAAASDGALYEDDGGSLAYTRGVYARRAFHQQRSGDAITVGADAVEGRYRGAPRDLVFRLVGTRDARAVALDGTPLPRVAPEQFDRADAAWTVRDGAVEAKLRDRPAALRLEVSGAVQDDVR</sequence>
<dbReference type="SUPFAM" id="SSF74650">
    <property type="entry name" value="Galactose mutarotase-like"/>
    <property type="match status" value="1"/>
</dbReference>
<name>A0A0K8QL31_9GAMM</name>
<dbReference type="OrthoDB" id="176168at2"/>
<dbReference type="SUPFAM" id="SSF51445">
    <property type="entry name" value="(Trans)glycosidases"/>
    <property type="match status" value="1"/>
</dbReference>
<evidence type="ECO:0000259" key="4">
    <source>
        <dbReference type="Pfam" id="PF13802"/>
    </source>
</evidence>
<feature type="domain" description="Glycoside hydrolase family 31 TIM barrel" evidence="3">
    <location>
        <begin position="267"/>
        <end position="599"/>
    </location>
</feature>
<dbReference type="Pfam" id="PF13802">
    <property type="entry name" value="Gal_mutarotas_2"/>
    <property type="match status" value="1"/>
</dbReference>
<keyword evidence="2" id="KW-0326">Glycosidase</keyword>
<evidence type="ECO:0000259" key="6">
    <source>
        <dbReference type="Pfam" id="PF21365"/>
    </source>
</evidence>